<dbReference type="PANTHER" id="PTHR30185:SF18">
    <property type="entry name" value="TRANSCRIPTIONAL REGULATOR MTLR"/>
    <property type="match status" value="1"/>
</dbReference>
<evidence type="ECO:0000256" key="1">
    <source>
        <dbReference type="ARBA" id="ARBA00023015"/>
    </source>
</evidence>
<accession>A0ABS4MFL6</accession>
<dbReference type="PROSITE" id="PS51094">
    <property type="entry name" value="PTS_EIIA_TYPE_2"/>
    <property type="match status" value="1"/>
</dbReference>
<reference evidence="4 5" key="1">
    <citation type="submission" date="2021-03" db="EMBL/GenBank/DDBJ databases">
        <title>Genomic Encyclopedia of Type Strains, Phase IV (KMG-IV): sequencing the most valuable type-strain genomes for metagenomic binning, comparative biology and taxonomic classification.</title>
        <authorList>
            <person name="Goeker M."/>
        </authorList>
    </citation>
    <scope>NUCLEOTIDE SEQUENCE [LARGE SCALE GENOMIC DNA]</scope>
    <source>
        <strain evidence="4 5">DSM 101872</strain>
    </source>
</reference>
<dbReference type="Pfam" id="PF08279">
    <property type="entry name" value="HTH_11"/>
    <property type="match status" value="1"/>
</dbReference>
<evidence type="ECO:0000256" key="2">
    <source>
        <dbReference type="ARBA" id="ARBA00023163"/>
    </source>
</evidence>
<dbReference type="InterPro" id="IPR016152">
    <property type="entry name" value="PTrfase/Anion_transptr"/>
</dbReference>
<dbReference type="Proteomes" id="UP001519292">
    <property type="component" value="Unassembled WGS sequence"/>
</dbReference>
<evidence type="ECO:0000259" key="3">
    <source>
        <dbReference type="PROSITE" id="PS51094"/>
    </source>
</evidence>
<proteinExistence type="predicted"/>
<protein>
    <submittedName>
        <fullName evidence="4">Mannitol/fructose-specific phosphotransferase system IIA component (Ntr-type)/predicted DNA-binding protein YlxM (UPF0122 family)</fullName>
    </submittedName>
</protein>
<dbReference type="EMBL" id="JAGGLU010000010">
    <property type="protein sequence ID" value="MBP2058478.1"/>
    <property type="molecule type" value="Genomic_DNA"/>
</dbReference>
<sequence length="528" mass="60920">MLSERQNQIINLLKNSDISVHNISKKLGVSDKTITREIKAINDEISKYAYINICEGQLHLNIISSIGFYQHIEQIVPVEIRLLYLVLINESISLDECADMLYITKSKIKEYIFELNNKLRSKLSIELKQGIGIVVNCPLKTKIDLVTNIIFDYKVIEYNNYKVNFFETIFIQDYYNFAAKYIDHKALECQILACKMLNVSLDSQKQYFKEKKLSLEKFESNESKIKADIIKSFLKNGLDIPNDKILNMCLAHIEREILFSVILLKNKANIKNYLKVQPIAFDIAKKISNMLFQNYDIDVNAYYISLYVMLVLSTTDDSIYKIILISRRKSVSSINKYLIEAKIDGSKVSVIDNSDALSELSYDYTVVLDSELVNEIKLPEIDLIISDLVAERDIKKLKSIVRKKTFSNLIDDTHKNYTFSINNNSSDFFLALTDFLTMLTNKELINDKEIKAIINREDAGNQLIIGDYSIPHIISNSNKNFQLFLANLKTPVVVEKQFIDKILIVIISTRVSNKSEIFKYLFEIINPE</sequence>
<evidence type="ECO:0000313" key="5">
    <source>
        <dbReference type="Proteomes" id="UP001519292"/>
    </source>
</evidence>
<dbReference type="InterPro" id="IPR013196">
    <property type="entry name" value="HTH_11"/>
</dbReference>
<dbReference type="SUPFAM" id="SSF55804">
    <property type="entry name" value="Phoshotransferase/anion transport protein"/>
    <property type="match status" value="1"/>
</dbReference>
<dbReference type="InterPro" id="IPR036388">
    <property type="entry name" value="WH-like_DNA-bd_sf"/>
</dbReference>
<keyword evidence="1" id="KW-0805">Transcription regulation</keyword>
<dbReference type="GO" id="GO:0003677">
    <property type="term" value="F:DNA binding"/>
    <property type="evidence" value="ECO:0007669"/>
    <property type="project" value="UniProtKB-KW"/>
</dbReference>
<dbReference type="InterPro" id="IPR002178">
    <property type="entry name" value="PTS_EIIA_type-2_dom"/>
</dbReference>
<feature type="domain" description="PTS EIIA type-2" evidence="3">
    <location>
        <begin position="412"/>
        <end position="528"/>
    </location>
</feature>
<dbReference type="RefSeq" id="WP_209687211.1">
    <property type="nucleotide sequence ID" value="NZ_JAGGLU010000010.1"/>
</dbReference>
<dbReference type="PANTHER" id="PTHR30185">
    <property type="entry name" value="CRYPTIC BETA-GLUCOSIDE BGL OPERON ANTITERMINATOR"/>
    <property type="match status" value="1"/>
</dbReference>
<dbReference type="Gene3D" id="1.10.10.10">
    <property type="entry name" value="Winged helix-like DNA-binding domain superfamily/Winged helix DNA-binding domain"/>
    <property type="match status" value="1"/>
</dbReference>
<organism evidence="4 5">
    <name type="scientific">Lactobacillus colini</name>
    <dbReference type="NCBI Taxonomy" id="1819254"/>
    <lineage>
        <taxon>Bacteria</taxon>
        <taxon>Bacillati</taxon>
        <taxon>Bacillota</taxon>
        <taxon>Bacilli</taxon>
        <taxon>Lactobacillales</taxon>
        <taxon>Lactobacillaceae</taxon>
        <taxon>Lactobacillus</taxon>
    </lineage>
</organism>
<dbReference type="Pfam" id="PF00359">
    <property type="entry name" value="PTS_EIIA_2"/>
    <property type="match status" value="1"/>
</dbReference>
<evidence type="ECO:0000313" key="4">
    <source>
        <dbReference type="EMBL" id="MBP2058478.1"/>
    </source>
</evidence>
<gene>
    <name evidence="4" type="ORF">J2Z60_001663</name>
</gene>
<comment type="caution">
    <text evidence="4">The sequence shown here is derived from an EMBL/GenBank/DDBJ whole genome shotgun (WGS) entry which is preliminary data.</text>
</comment>
<keyword evidence="5" id="KW-1185">Reference proteome</keyword>
<dbReference type="InterPro" id="IPR050661">
    <property type="entry name" value="BglG_antiterminators"/>
</dbReference>
<name>A0ABS4MFL6_9LACO</name>
<keyword evidence="2" id="KW-0804">Transcription</keyword>
<keyword evidence="4" id="KW-0238">DNA-binding</keyword>